<evidence type="ECO:0000313" key="1">
    <source>
        <dbReference type="EMBL" id="RLQ84955.1"/>
    </source>
</evidence>
<reference evidence="1 2" key="1">
    <citation type="submission" date="2018-10" db="EMBL/GenBank/DDBJ databases">
        <title>Notoacmeibacter sp. M2BS9Y-3-1, whole genome shotgun sequence.</title>
        <authorList>
            <person name="Tuo L."/>
        </authorList>
    </citation>
    <scope>NUCLEOTIDE SEQUENCE [LARGE SCALE GENOMIC DNA]</scope>
    <source>
        <strain evidence="1 2">M2BS9Y-3-1</strain>
    </source>
</reference>
<proteinExistence type="predicted"/>
<gene>
    <name evidence="1" type="ORF">D8780_15305</name>
</gene>
<dbReference type="EMBL" id="RCWN01000003">
    <property type="protein sequence ID" value="RLQ84955.1"/>
    <property type="molecule type" value="Genomic_DNA"/>
</dbReference>
<name>A0A3L7J3Q5_9HYPH</name>
<sequence>MQIAVGRPVVEVRFRQLLQDGMQIWVVCEQDARPAQSMWNGRWSLRAVDQATGEHYTLVSHRALKTFPHSSIEPRRLRTATGLISLLVGLGIENVCLPTRKGSVMQSVVRERGDD</sequence>
<keyword evidence="2" id="KW-1185">Reference proteome</keyword>
<accession>A0A3L7J3Q5</accession>
<dbReference type="Proteomes" id="UP000281094">
    <property type="component" value="Unassembled WGS sequence"/>
</dbReference>
<organism evidence="1 2">
    <name type="scientific">Notoacmeibacter ruber</name>
    <dbReference type="NCBI Taxonomy" id="2670375"/>
    <lineage>
        <taxon>Bacteria</taxon>
        <taxon>Pseudomonadati</taxon>
        <taxon>Pseudomonadota</taxon>
        <taxon>Alphaproteobacteria</taxon>
        <taxon>Hyphomicrobiales</taxon>
        <taxon>Notoacmeibacteraceae</taxon>
        <taxon>Notoacmeibacter</taxon>
    </lineage>
</organism>
<protein>
    <submittedName>
        <fullName evidence="1">Uncharacterized protein</fullName>
    </submittedName>
</protein>
<comment type="caution">
    <text evidence="1">The sequence shown here is derived from an EMBL/GenBank/DDBJ whole genome shotgun (WGS) entry which is preliminary data.</text>
</comment>
<dbReference type="AlphaFoldDB" id="A0A3L7J3Q5"/>
<evidence type="ECO:0000313" key="2">
    <source>
        <dbReference type="Proteomes" id="UP000281094"/>
    </source>
</evidence>